<dbReference type="Proteomes" id="UP000676325">
    <property type="component" value="Unassembled WGS sequence"/>
</dbReference>
<evidence type="ECO:0000256" key="1">
    <source>
        <dbReference type="SAM" id="MobiDB-lite"/>
    </source>
</evidence>
<feature type="region of interest" description="Disordered" evidence="1">
    <location>
        <begin position="773"/>
        <end position="802"/>
    </location>
</feature>
<sequence>MLRTIVPGSAQEFACPACGVPMSLRNPGSFELNLTINARKEFNEIIMQYAAFLAHFEAEATSRNIASSTRDDTAPYAHRVSDDLPERVFTRGIFTTKGADLVREQWWERFDHYAFHRLIHEDLLPIAKLEAALAAAKNGAASLGGGASGYEDAEPPFAAVVEVLLGGIEPLRMMGHVMSLVFDQPQIRRWLTATAPDSPGARPAEDKVAALCGKPQIAPTLSRYLALLEDVLGKPELIRQLIGEEQVENAGRMLGELRRVRLMLVLLLGHESPDVWTAFPGLVEPHVPYTLPRRVVVAPKLLPLLFVSASAADLTGLRLSEDYFNLLAGDGARPGDLGAPAPGDVSATVAEFVELLGPDTHKLVVFVCRGPSGRPINPSAQPGATSPDYAAKEPDFCGWYPKAEQTHPVVFIGSPGTSKSTLMLTGLLQFYNNAQALGATVGFQSDKDLREYDSYVDRYWQGILPDPTPTGARNSIQLRVESTKVPSLGANFVFTDIPGEKAARSVRGEGADPIVLGVLKHAETLVFLFDLSIEQAVLKQLEHSHDSAQWQALLRNTESVLEARTSKNADGTPKDESSRARVSQLDLLERMISDLREIRGDDLRGGGPNVVCIIPKADLYVGPLGTGAHPGEPQVKFLTAFYESLIADGVLARSARSATVKGGRADGGEADIAAYRSAAGYGWKAAGPGAAAGKVAELGHPVVQQQLKLARTISDRAREALGALGDALGHQPTDQQGGRTADTQSLSDLVRSRLIDRLESVFRKEDVYFLPISAQGSDNPPKRQPTEDGADPVRQPRLSHPPNAKLSEYAFMLPVFLSLRELMATDH</sequence>
<proteinExistence type="predicted"/>
<gene>
    <name evidence="2" type="ORF">KDK95_16530</name>
</gene>
<evidence type="ECO:0000313" key="2">
    <source>
        <dbReference type="EMBL" id="MBR7827925.1"/>
    </source>
</evidence>
<dbReference type="RefSeq" id="WP_212519066.1">
    <property type="nucleotide sequence ID" value="NZ_JAGSOH010000045.1"/>
</dbReference>
<dbReference type="AlphaFoldDB" id="A0A941IGY4"/>
<reference evidence="2" key="1">
    <citation type="submission" date="2021-04" db="EMBL/GenBank/DDBJ databases">
        <title>Genome based classification of Actinospica acidithermotolerans sp. nov., an actinobacterium isolated from an Indonesian hot spring.</title>
        <authorList>
            <person name="Kusuma A.B."/>
            <person name="Putra K.E."/>
            <person name="Nafisah S."/>
            <person name="Loh J."/>
            <person name="Nouioui I."/>
            <person name="Goodfellow M."/>
        </authorList>
    </citation>
    <scope>NUCLEOTIDE SEQUENCE</scope>
    <source>
        <strain evidence="2">MGRD01-02</strain>
    </source>
</reference>
<comment type="caution">
    <text evidence="2">The sequence shown here is derived from an EMBL/GenBank/DDBJ whole genome shotgun (WGS) entry which is preliminary data.</text>
</comment>
<name>A0A941IGY4_9ACTN</name>
<organism evidence="2 3">
    <name type="scientific">Actinospica acidithermotolerans</name>
    <dbReference type="NCBI Taxonomy" id="2828514"/>
    <lineage>
        <taxon>Bacteria</taxon>
        <taxon>Bacillati</taxon>
        <taxon>Actinomycetota</taxon>
        <taxon>Actinomycetes</taxon>
        <taxon>Catenulisporales</taxon>
        <taxon>Actinospicaceae</taxon>
        <taxon>Actinospica</taxon>
    </lineage>
</organism>
<keyword evidence="3" id="KW-1185">Reference proteome</keyword>
<evidence type="ECO:0000313" key="3">
    <source>
        <dbReference type="Proteomes" id="UP000676325"/>
    </source>
</evidence>
<dbReference type="EMBL" id="JAGSOH010000045">
    <property type="protein sequence ID" value="MBR7827925.1"/>
    <property type="molecule type" value="Genomic_DNA"/>
</dbReference>
<protein>
    <submittedName>
        <fullName evidence="2">Uncharacterized protein</fullName>
    </submittedName>
</protein>
<accession>A0A941IGY4</accession>